<evidence type="ECO:0000259" key="12">
    <source>
        <dbReference type="SMART" id="SM00477"/>
    </source>
</evidence>
<evidence type="ECO:0000256" key="4">
    <source>
        <dbReference type="ARBA" id="ARBA00022723"/>
    </source>
</evidence>
<evidence type="ECO:0000256" key="2">
    <source>
        <dbReference type="ARBA" id="ARBA00010052"/>
    </source>
</evidence>
<evidence type="ECO:0000256" key="11">
    <source>
        <dbReference type="SAM" id="MobiDB-lite"/>
    </source>
</evidence>
<keyword evidence="4 9" id="KW-0479">Metal-binding</keyword>
<evidence type="ECO:0000256" key="7">
    <source>
        <dbReference type="ARBA" id="ARBA00022842"/>
    </source>
</evidence>
<accession>A0A9W8B572</accession>
<evidence type="ECO:0000313" key="14">
    <source>
        <dbReference type="EMBL" id="KAJ1983841.1"/>
    </source>
</evidence>
<feature type="region of interest" description="Disordered" evidence="11">
    <location>
        <begin position="133"/>
        <end position="157"/>
    </location>
</feature>
<dbReference type="GO" id="GO:0000014">
    <property type="term" value="F:single-stranded DNA endodeoxyribonuclease activity"/>
    <property type="evidence" value="ECO:0007669"/>
    <property type="project" value="TreeGrafter"/>
</dbReference>
<evidence type="ECO:0000256" key="5">
    <source>
        <dbReference type="ARBA" id="ARBA00022759"/>
    </source>
</evidence>
<dbReference type="Proteomes" id="UP001151582">
    <property type="component" value="Unassembled WGS sequence"/>
</dbReference>
<dbReference type="InterPro" id="IPR040255">
    <property type="entry name" value="Non-specific_endonuclease"/>
</dbReference>
<feature type="compositionally biased region" description="Basic and acidic residues" evidence="11">
    <location>
        <begin position="143"/>
        <end position="157"/>
    </location>
</feature>
<dbReference type="SUPFAM" id="SSF54060">
    <property type="entry name" value="His-Me finger endonucleases"/>
    <property type="match status" value="1"/>
</dbReference>
<evidence type="ECO:0000313" key="15">
    <source>
        <dbReference type="Proteomes" id="UP001151582"/>
    </source>
</evidence>
<dbReference type="EMBL" id="JANBQB010000039">
    <property type="protein sequence ID" value="KAJ1983841.1"/>
    <property type="molecule type" value="Genomic_DNA"/>
</dbReference>
<dbReference type="Pfam" id="PF01223">
    <property type="entry name" value="Endonuclease_NS"/>
    <property type="match status" value="1"/>
</dbReference>
<keyword evidence="3 10" id="KW-0540">Nuclease</keyword>
<keyword evidence="7" id="KW-0460">Magnesium</keyword>
<dbReference type="GO" id="GO:0003676">
    <property type="term" value="F:nucleic acid binding"/>
    <property type="evidence" value="ECO:0007669"/>
    <property type="project" value="InterPro"/>
</dbReference>
<dbReference type="SMART" id="SM00892">
    <property type="entry name" value="Endonuclease_NS"/>
    <property type="match status" value="1"/>
</dbReference>
<dbReference type="InterPro" id="IPR020821">
    <property type="entry name" value="ENPP1-3/EXOG-like_nuc-like"/>
</dbReference>
<dbReference type="GO" id="GO:0005743">
    <property type="term" value="C:mitochondrial inner membrane"/>
    <property type="evidence" value="ECO:0007669"/>
    <property type="project" value="TreeGrafter"/>
</dbReference>
<dbReference type="InterPro" id="IPR018524">
    <property type="entry name" value="DNA/RNA_endonuclease_AS"/>
</dbReference>
<dbReference type="PANTHER" id="PTHR13966:SF5">
    <property type="entry name" value="ENDONUCLEASE G, MITOCHONDRIAL"/>
    <property type="match status" value="1"/>
</dbReference>
<feature type="binding site" evidence="9">
    <location>
        <position position="212"/>
    </location>
    <ligand>
        <name>Mg(2+)</name>
        <dbReference type="ChEBI" id="CHEBI:18420"/>
        <note>catalytic</note>
    </ligand>
</feature>
<reference evidence="14" key="1">
    <citation type="submission" date="2022-07" db="EMBL/GenBank/DDBJ databases">
        <title>Phylogenomic reconstructions and comparative analyses of Kickxellomycotina fungi.</title>
        <authorList>
            <person name="Reynolds N.K."/>
            <person name="Stajich J.E."/>
            <person name="Barry K."/>
            <person name="Grigoriev I.V."/>
            <person name="Crous P."/>
            <person name="Smith M.E."/>
        </authorList>
    </citation>
    <scope>NUCLEOTIDE SEQUENCE</scope>
    <source>
        <strain evidence="14">RSA 567</strain>
    </source>
</reference>
<dbReference type="AlphaFoldDB" id="A0A9W8B572"/>
<comment type="cofactor">
    <cofactor evidence="1 10">
        <name>Mg(2+)</name>
        <dbReference type="ChEBI" id="CHEBI:18420"/>
    </cofactor>
</comment>
<keyword evidence="6 10" id="KW-0378">Hydrolase</keyword>
<proteinExistence type="inferred from homology"/>
<evidence type="ECO:0000256" key="9">
    <source>
        <dbReference type="PIRSR" id="PIRSR640255-2"/>
    </source>
</evidence>
<dbReference type="SMART" id="SM00477">
    <property type="entry name" value="NUC"/>
    <property type="match status" value="1"/>
</dbReference>
<dbReference type="GO" id="GO:0004521">
    <property type="term" value="F:RNA endonuclease activity"/>
    <property type="evidence" value="ECO:0007669"/>
    <property type="project" value="TreeGrafter"/>
</dbReference>
<organism evidence="14 15">
    <name type="scientific">Dimargaris verticillata</name>
    <dbReference type="NCBI Taxonomy" id="2761393"/>
    <lineage>
        <taxon>Eukaryota</taxon>
        <taxon>Fungi</taxon>
        <taxon>Fungi incertae sedis</taxon>
        <taxon>Zoopagomycota</taxon>
        <taxon>Kickxellomycotina</taxon>
        <taxon>Dimargaritomycetes</taxon>
        <taxon>Dimargaritales</taxon>
        <taxon>Dimargaritaceae</taxon>
        <taxon>Dimargaris</taxon>
    </lineage>
</organism>
<dbReference type="CDD" id="cd00091">
    <property type="entry name" value="NUC"/>
    <property type="match status" value="1"/>
</dbReference>
<feature type="domain" description="DNA/RNA non-specific endonuclease/pyrophosphatase/phosphodiesterase" evidence="13">
    <location>
        <begin position="105"/>
        <end position="328"/>
    </location>
</feature>
<evidence type="ECO:0000256" key="3">
    <source>
        <dbReference type="ARBA" id="ARBA00022722"/>
    </source>
</evidence>
<dbReference type="FunFam" id="3.40.570.10:FF:000008">
    <property type="entry name" value="Probable NUC1-dna/rna non-specific nuclease, mitochondrial"/>
    <property type="match status" value="1"/>
</dbReference>
<feature type="region of interest" description="Disordered" evidence="11">
    <location>
        <begin position="37"/>
        <end position="62"/>
    </location>
</feature>
<dbReference type="InterPro" id="IPR001604">
    <property type="entry name" value="Endo_G_ENPP1-like_dom"/>
</dbReference>
<gene>
    <name evidence="14" type="primary">NUC1</name>
    <name evidence="14" type="ORF">H4R34_001032</name>
</gene>
<dbReference type="InterPro" id="IPR044929">
    <property type="entry name" value="DNA/RNA_non-sp_Endonuclease_sf"/>
</dbReference>
<dbReference type="EC" id="3.1.30.-" evidence="10"/>
<dbReference type="Gene3D" id="3.40.570.10">
    <property type="entry name" value="Extracellular Endonuclease, subunit A"/>
    <property type="match status" value="1"/>
</dbReference>
<evidence type="ECO:0000256" key="10">
    <source>
        <dbReference type="RuleBase" id="RU366055"/>
    </source>
</evidence>
<keyword evidence="15" id="KW-1185">Reference proteome</keyword>
<dbReference type="GO" id="GO:0046872">
    <property type="term" value="F:metal ion binding"/>
    <property type="evidence" value="ECO:0007669"/>
    <property type="project" value="UniProtKB-KW"/>
</dbReference>
<comment type="similarity">
    <text evidence="2 10">Belongs to the DNA/RNA non-specific endonuclease family.</text>
</comment>
<dbReference type="GO" id="GO:0006309">
    <property type="term" value="P:apoptotic DNA fragmentation"/>
    <property type="evidence" value="ECO:0007669"/>
    <property type="project" value="TreeGrafter"/>
</dbReference>
<feature type="domain" description="ENPP1-3/EXOG-like endonuclease/phosphodiesterase" evidence="12">
    <location>
        <begin position="106"/>
        <end position="328"/>
    </location>
</feature>
<dbReference type="PROSITE" id="PS01070">
    <property type="entry name" value="NUCLEASE_NON_SPEC"/>
    <property type="match status" value="1"/>
</dbReference>
<evidence type="ECO:0000256" key="6">
    <source>
        <dbReference type="ARBA" id="ARBA00022801"/>
    </source>
</evidence>
<name>A0A9W8B572_9FUNG</name>
<dbReference type="InterPro" id="IPR044925">
    <property type="entry name" value="His-Me_finger_sf"/>
</dbReference>
<comment type="caution">
    <text evidence="14">The sequence shown here is derived from an EMBL/GenBank/DDBJ whole genome shotgun (WGS) entry which is preliminary data.</text>
</comment>
<sequence length="365" mass="39981">MVQSRATQLGIFVGGSVVGILLANMLNRQQPAPVPVPVQQPRPQPPPMVPTRPAPVPVPVPVPAPPAPKPAPVPPTPARVQPTNDDISSILQQLGFPGPISDTRAHEAYVSNFNRQLRNPNWVFEHLTRDNLKAPHSGGSKGSDNEPDRSHSTFKEDNSIPGMFRALLKDYFKSGYDRGHLVPAADAKRSQTAMDETFLLTNISPQVGTGFNRDYWSHFELFTRRLTKTFDDVYVFTGPLYLPKKDLATGKWKVEYEVIGNPANVAVPTHFYKVILVKDATTGRYAVGGFVLPNTPIPGDAPLESFSMPISAIEKSAGLVFFDKLPIIHLPDQVTPLCQATKCSLTESRAYIEAIKKRKALAGPP</sequence>
<keyword evidence="5 10" id="KW-0255">Endonuclease</keyword>
<evidence type="ECO:0000256" key="1">
    <source>
        <dbReference type="ARBA" id="ARBA00001946"/>
    </source>
</evidence>
<evidence type="ECO:0000256" key="8">
    <source>
        <dbReference type="PIRSR" id="PIRSR640255-1"/>
    </source>
</evidence>
<dbReference type="OrthoDB" id="5418055at2759"/>
<evidence type="ECO:0000259" key="13">
    <source>
        <dbReference type="SMART" id="SM00892"/>
    </source>
</evidence>
<dbReference type="PANTHER" id="PTHR13966">
    <property type="entry name" value="ENDONUCLEASE RELATED"/>
    <property type="match status" value="1"/>
</dbReference>
<dbReference type="GO" id="GO:0005634">
    <property type="term" value="C:nucleus"/>
    <property type="evidence" value="ECO:0007669"/>
    <property type="project" value="TreeGrafter"/>
</dbReference>
<feature type="active site" description="Proton acceptor" evidence="8">
    <location>
        <position position="180"/>
    </location>
</feature>
<protein>
    <recommendedName>
        <fullName evidence="10">Endonuclease</fullName>
        <ecNumber evidence="10">3.1.30.-</ecNumber>
    </recommendedName>
</protein>